<gene>
    <name evidence="2" type="ORF">Poli38472_004200</name>
</gene>
<feature type="compositionally biased region" description="Basic and acidic residues" evidence="1">
    <location>
        <begin position="187"/>
        <end position="211"/>
    </location>
</feature>
<feature type="region of interest" description="Disordered" evidence="1">
    <location>
        <begin position="240"/>
        <end position="288"/>
    </location>
</feature>
<accession>A0A8K1FJU7</accession>
<feature type="compositionally biased region" description="Polar residues" evidence="1">
    <location>
        <begin position="1122"/>
        <end position="1132"/>
    </location>
</feature>
<sequence>MDRSTSSRVDAGISSLQLLQTRSVLAPWIHQLTEAGPLPPVLDHGPIQFLRQVMELTTSANASAKLMDDALILLTYGGSYLQDQYDPTRCRSGLKERARVRLERRLVHATRARSIQRTMRTQRFHTNQLPALQLDTHKFLLDEIQQRKTMDRPDSLENLVNVPMEVNEPELQVQIEKYAAELRQRMATRRSDEDELRRKQLKEQQVQEDRKKRQVYQKKKCFERAARRWHYFATRLLRSAREKEQQENPQGVSPAARRSEHKLSSVSDSPTARKSTAKHSSQAESPLSSKSVHRDFIRRFVAKAITRGLSRVLCAFNMTIDPSSVRLSVIANGLDALTETQTATSDARKVRLGLLLCDLHFGPKYTGLYQRFFDRVATEKGLAVEWRVFNCLKSQFPTRAQQRFLNGFLVAGGPATSVVQTEQKNRHFGRWRRRLIMLLRMLYEEKRSILGGLGLGHVILAEALGAKIGMNEWEDGWNLLDPSIFDDPGGSGGALDIRLGIRYLHGEFVQTMGTAAKTVRAWKSAREGGFITCFRDKLTLSIDGSPECGAFVFETMSEFYERERHTRQAGRDDEGIVEDTGQDAPLRLESVLTLEAKKKKLGLTDASTLVAHLFLDHFHRRIISTPSSSHHEAGSLMAITGALTSNPQTRDIAASIDMLRNNSSVSAVYMTAHTTSDGHLVVLRPRLEAVLFEHDRSAASSSESPRRKSVHAGTPLVEPPKGMTLTDLRNQMKNLNDEEQDTRAKTPPLCPRVSVRLPSIKSDSSSAFADVVPTGAPRSVLRRGGTVARRIVAPSVGLLTLSETLTLLRKTGRDTRTPGDSSTSIQAPRRKQNVCLRFGDEESRHSQELVSFTRTQLRVLWLRLIAALRIADVSGDQVVILARQSQILDFFRRKRPMWTFVKDCRWSVLPPRQRMKKIELFATCADILVFEHDFLLSNSAKENEAIFHRARMLGLQVYVGRREEIDRQAAKPDRPHANKKALQRRKTGNGVSLTKTLSKAEGTSDGDMQLVEFMLLQLTGVHGVLTTTPEVVLEALENIHTKSDMMQQVDQLFRGWQAKDVIKSSTSNRSGARRVSNGNNASEDNSTTWQEDTEDFIPQDYYDSDDSVTEEEIVTEMARQWAQHSLTPSKPSSPFVPLRPLPSRRGDEVFGNSGTHPIRRPSPTTHHISSSLDRSSGSFRSPVFQRSLSTARHQSLGDSTAQASSEVEYIASAVVGVSVAHSLVRIKSIRQNMTPR</sequence>
<feature type="compositionally biased region" description="Basic residues" evidence="1">
    <location>
        <begin position="977"/>
        <end position="987"/>
    </location>
</feature>
<feature type="compositionally biased region" description="Polar residues" evidence="1">
    <location>
        <begin position="264"/>
        <end position="288"/>
    </location>
</feature>
<dbReference type="Proteomes" id="UP000794436">
    <property type="component" value="Unassembled WGS sequence"/>
</dbReference>
<evidence type="ECO:0000256" key="1">
    <source>
        <dbReference type="SAM" id="MobiDB-lite"/>
    </source>
</evidence>
<feature type="compositionally biased region" description="Polar residues" evidence="1">
    <location>
        <begin position="1064"/>
        <end position="1090"/>
    </location>
</feature>
<proteinExistence type="predicted"/>
<evidence type="ECO:0000313" key="3">
    <source>
        <dbReference type="Proteomes" id="UP000794436"/>
    </source>
</evidence>
<protein>
    <submittedName>
        <fullName evidence="2">Uncharacterized protein</fullName>
    </submittedName>
</protein>
<dbReference type="OrthoDB" id="113870at2759"/>
<dbReference type="PANTHER" id="PTHR42695:SF5">
    <property type="entry name" value="GLUTAMINE AMIDOTRANSFERASE YLR126C-RELATED"/>
    <property type="match status" value="1"/>
</dbReference>
<reference evidence="2" key="1">
    <citation type="submission" date="2019-03" db="EMBL/GenBank/DDBJ databases">
        <title>Long read genome sequence of the mycoparasitic Pythium oligandrum ATCC 38472 isolated from sugarbeet rhizosphere.</title>
        <authorList>
            <person name="Gaulin E."/>
        </authorList>
    </citation>
    <scope>NUCLEOTIDE SEQUENCE</scope>
    <source>
        <strain evidence="2">ATCC 38472_TT</strain>
    </source>
</reference>
<keyword evidence="3" id="KW-1185">Reference proteome</keyword>
<feature type="compositionally biased region" description="Acidic residues" evidence="1">
    <location>
        <begin position="1091"/>
        <end position="1102"/>
    </location>
</feature>
<dbReference type="Gene3D" id="3.40.50.880">
    <property type="match status" value="1"/>
</dbReference>
<name>A0A8K1FJU7_PYTOL</name>
<comment type="caution">
    <text evidence="2">The sequence shown here is derived from an EMBL/GenBank/DDBJ whole genome shotgun (WGS) entry which is preliminary data.</text>
</comment>
<feature type="region of interest" description="Disordered" evidence="1">
    <location>
        <begin position="1121"/>
        <end position="1185"/>
    </location>
</feature>
<dbReference type="EMBL" id="SPLM01000036">
    <property type="protein sequence ID" value="TMW66435.1"/>
    <property type="molecule type" value="Genomic_DNA"/>
</dbReference>
<dbReference type="InterPro" id="IPR044992">
    <property type="entry name" value="ChyE-like"/>
</dbReference>
<organism evidence="2 3">
    <name type="scientific">Pythium oligandrum</name>
    <name type="common">Mycoparasitic fungus</name>
    <dbReference type="NCBI Taxonomy" id="41045"/>
    <lineage>
        <taxon>Eukaryota</taxon>
        <taxon>Sar</taxon>
        <taxon>Stramenopiles</taxon>
        <taxon>Oomycota</taxon>
        <taxon>Peronosporomycetes</taxon>
        <taxon>Pythiales</taxon>
        <taxon>Pythiaceae</taxon>
        <taxon>Pythium</taxon>
    </lineage>
</organism>
<dbReference type="PANTHER" id="PTHR42695">
    <property type="entry name" value="GLUTAMINE AMIDOTRANSFERASE YLR126C-RELATED"/>
    <property type="match status" value="1"/>
</dbReference>
<feature type="region of interest" description="Disordered" evidence="1">
    <location>
        <begin position="187"/>
        <end position="214"/>
    </location>
</feature>
<evidence type="ECO:0000313" key="2">
    <source>
        <dbReference type="EMBL" id="TMW66435.1"/>
    </source>
</evidence>
<dbReference type="AlphaFoldDB" id="A0A8K1FJU7"/>
<feature type="compositionally biased region" description="Low complexity" evidence="1">
    <location>
        <begin position="1169"/>
        <end position="1181"/>
    </location>
</feature>
<feature type="compositionally biased region" description="Basic and acidic residues" evidence="1">
    <location>
        <begin position="967"/>
        <end position="976"/>
    </location>
</feature>
<feature type="region of interest" description="Disordered" evidence="1">
    <location>
        <begin position="967"/>
        <end position="999"/>
    </location>
</feature>
<feature type="region of interest" description="Disordered" evidence="1">
    <location>
        <begin position="696"/>
        <end position="723"/>
    </location>
</feature>
<dbReference type="InterPro" id="IPR029062">
    <property type="entry name" value="Class_I_gatase-like"/>
</dbReference>
<dbReference type="GO" id="GO:0005829">
    <property type="term" value="C:cytosol"/>
    <property type="evidence" value="ECO:0007669"/>
    <property type="project" value="TreeGrafter"/>
</dbReference>
<feature type="region of interest" description="Disordered" evidence="1">
    <location>
        <begin position="1064"/>
        <end position="1102"/>
    </location>
</feature>